<proteinExistence type="predicted"/>
<dbReference type="GO" id="GO:0005762">
    <property type="term" value="C:mitochondrial large ribosomal subunit"/>
    <property type="evidence" value="ECO:0007669"/>
    <property type="project" value="InterPro"/>
</dbReference>
<dbReference type="AlphaFoldDB" id="A0A3N4IPI2"/>
<organism evidence="2 3">
    <name type="scientific">Ascobolus immersus RN42</name>
    <dbReference type="NCBI Taxonomy" id="1160509"/>
    <lineage>
        <taxon>Eukaryota</taxon>
        <taxon>Fungi</taxon>
        <taxon>Dikarya</taxon>
        <taxon>Ascomycota</taxon>
        <taxon>Pezizomycotina</taxon>
        <taxon>Pezizomycetes</taxon>
        <taxon>Pezizales</taxon>
        <taxon>Ascobolaceae</taxon>
        <taxon>Ascobolus</taxon>
    </lineage>
</organism>
<dbReference type="GO" id="GO:0032543">
    <property type="term" value="P:mitochondrial translation"/>
    <property type="evidence" value="ECO:0007669"/>
    <property type="project" value="InterPro"/>
</dbReference>
<dbReference type="Pfam" id="PF21492">
    <property type="entry name" value="bL31_N"/>
    <property type="match status" value="1"/>
</dbReference>
<accession>A0A3N4IPI2</accession>
<dbReference type="Proteomes" id="UP000275078">
    <property type="component" value="Unassembled WGS sequence"/>
</dbReference>
<dbReference type="PANTHER" id="PTHR28174">
    <property type="entry name" value="54S RIBOSOMAL PROTEIN L36, MITOCHONDRIAL"/>
    <property type="match status" value="1"/>
</dbReference>
<dbReference type="GO" id="GO:0003735">
    <property type="term" value="F:structural constituent of ribosome"/>
    <property type="evidence" value="ECO:0007669"/>
    <property type="project" value="InterPro"/>
</dbReference>
<feature type="domain" description="Ribosomal protein bL31m N-terminal" evidence="1">
    <location>
        <begin position="40"/>
        <end position="76"/>
    </location>
</feature>
<evidence type="ECO:0000313" key="3">
    <source>
        <dbReference type="Proteomes" id="UP000275078"/>
    </source>
</evidence>
<dbReference type="InterPro" id="IPR048874">
    <property type="entry name" value="Ribosomal_bL31m_N"/>
</dbReference>
<dbReference type="EMBL" id="ML119649">
    <property type="protein sequence ID" value="RPA86648.1"/>
    <property type="molecule type" value="Genomic_DNA"/>
</dbReference>
<dbReference type="InterPro" id="IPR034600">
    <property type="entry name" value="Ribosomal_bL31m"/>
</dbReference>
<name>A0A3N4IPI2_ASCIM</name>
<reference evidence="2 3" key="1">
    <citation type="journal article" date="2018" name="Nat. Ecol. Evol.">
        <title>Pezizomycetes genomes reveal the molecular basis of ectomycorrhizal truffle lifestyle.</title>
        <authorList>
            <person name="Murat C."/>
            <person name="Payen T."/>
            <person name="Noel B."/>
            <person name="Kuo A."/>
            <person name="Morin E."/>
            <person name="Chen J."/>
            <person name="Kohler A."/>
            <person name="Krizsan K."/>
            <person name="Balestrini R."/>
            <person name="Da Silva C."/>
            <person name="Montanini B."/>
            <person name="Hainaut M."/>
            <person name="Levati E."/>
            <person name="Barry K.W."/>
            <person name="Belfiori B."/>
            <person name="Cichocki N."/>
            <person name="Clum A."/>
            <person name="Dockter R.B."/>
            <person name="Fauchery L."/>
            <person name="Guy J."/>
            <person name="Iotti M."/>
            <person name="Le Tacon F."/>
            <person name="Lindquist E.A."/>
            <person name="Lipzen A."/>
            <person name="Malagnac F."/>
            <person name="Mello A."/>
            <person name="Molinier V."/>
            <person name="Miyauchi S."/>
            <person name="Poulain J."/>
            <person name="Riccioni C."/>
            <person name="Rubini A."/>
            <person name="Sitrit Y."/>
            <person name="Splivallo R."/>
            <person name="Traeger S."/>
            <person name="Wang M."/>
            <person name="Zifcakova L."/>
            <person name="Wipf D."/>
            <person name="Zambonelli A."/>
            <person name="Paolocci F."/>
            <person name="Nowrousian M."/>
            <person name="Ottonello S."/>
            <person name="Baldrian P."/>
            <person name="Spatafora J.W."/>
            <person name="Henrissat B."/>
            <person name="Nagy L.G."/>
            <person name="Aury J.M."/>
            <person name="Wincker P."/>
            <person name="Grigoriev I.V."/>
            <person name="Bonfante P."/>
            <person name="Martin F.M."/>
        </authorList>
    </citation>
    <scope>NUCLEOTIDE SEQUENCE [LARGE SCALE GENOMIC DNA]</scope>
    <source>
        <strain evidence="2 3">RN42</strain>
    </source>
</reference>
<dbReference type="STRING" id="1160509.A0A3N4IPI2"/>
<sequence length="139" mass="15339">MAPRLTTLTPLLQSVSTPIAPLSRGAKLIARPKRPSLLPQLVILSDGSAFTQLTTSPRGVYRTQKDSRNHPLWNPALDRLKNVEEDEAGRLKAFREKFGTDFDITEDEGASDFGDLMSEGYKEDKSILGGKVAKKRKGD</sequence>
<gene>
    <name evidence="2" type="ORF">BJ508DRAFT_411289</name>
</gene>
<protein>
    <recommendedName>
        <fullName evidence="1">Ribosomal protein bL31m N-terminal domain-containing protein</fullName>
    </recommendedName>
</protein>
<keyword evidence="3" id="KW-1185">Reference proteome</keyword>
<evidence type="ECO:0000313" key="2">
    <source>
        <dbReference type="EMBL" id="RPA86648.1"/>
    </source>
</evidence>
<evidence type="ECO:0000259" key="1">
    <source>
        <dbReference type="Pfam" id="PF21492"/>
    </source>
</evidence>
<dbReference type="Gene3D" id="6.20.130.10">
    <property type="match status" value="1"/>
</dbReference>
<dbReference type="OrthoDB" id="5587740at2759"/>
<dbReference type="PANTHER" id="PTHR28174:SF1">
    <property type="entry name" value="LARGE RIBOSOMAL SUBUNIT PROTEIN BL31M"/>
    <property type="match status" value="1"/>
</dbReference>